<dbReference type="Proteomes" id="UP000002051">
    <property type="component" value="Unassembled WGS sequence"/>
</dbReference>
<reference evidence="2" key="3">
    <citation type="submission" date="2015-04" db="UniProtKB">
        <authorList>
            <consortium name="EnsemblPlants"/>
        </authorList>
    </citation>
    <scope>IDENTIFICATION</scope>
    <source>
        <strain evidence="2">cv. Jemalong A17</strain>
    </source>
</reference>
<gene>
    <name evidence="1" type="ordered locus">MTR_7g056560</name>
</gene>
<protein>
    <recommendedName>
        <fullName evidence="4">F-box domain-containing protein</fullName>
    </recommendedName>
</protein>
<evidence type="ECO:0000313" key="2">
    <source>
        <dbReference type="EnsemblPlants" id="KEH22709"/>
    </source>
</evidence>
<evidence type="ECO:0008006" key="4">
    <source>
        <dbReference type="Google" id="ProtNLM"/>
    </source>
</evidence>
<dbReference type="SUPFAM" id="SSF81383">
    <property type="entry name" value="F-box domain"/>
    <property type="match status" value="1"/>
</dbReference>
<reference evidence="1 3" key="1">
    <citation type="journal article" date="2011" name="Nature">
        <title>The Medicago genome provides insight into the evolution of rhizobial symbioses.</title>
        <authorList>
            <person name="Young N.D."/>
            <person name="Debelle F."/>
            <person name="Oldroyd G.E."/>
            <person name="Geurts R."/>
            <person name="Cannon S.B."/>
            <person name="Udvardi M.K."/>
            <person name="Benedito V.A."/>
            <person name="Mayer K.F."/>
            <person name="Gouzy J."/>
            <person name="Schoof H."/>
            <person name="Van de Peer Y."/>
            <person name="Proost S."/>
            <person name="Cook D.R."/>
            <person name="Meyers B.C."/>
            <person name="Spannagl M."/>
            <person name="Cheung F."/>
            <person name="De Mita S."/>
            <person name="Krishnakumar V."/>
            <person name="Gundlach H."/>
            <person name="Zhou S."/>
            <person name="Mudge J."/>
            <person name="Bharti A.K."/>
            <person name="Murray J.D."/>
            <person name="Naoumkina M.A."/>
            <person name="Rosen B."/>
            <person name="Silverstein K.A."/>
            <person name="Tang H."/>
            <person name="Rombauts S."/>
            <person name="Zhao P.X."/>
            <person name="Zhou P."/>
            <person name="Barbe V."/>
            <person name="Bardou P."/>
            <person name="Bechner M."/>
            <person name="Bellec A."/>
            <person name="Berger A."/>
            <person name="Berges H."/>
            <person name="Bidwell S."/>
            <person name="Bisseling T."/>
            <person name="Choisne N."/>
            <person name="Couloux A."/>
            <person name="Denny R."/>
            <person name="Deshpande S."/>
            <person name="Dai X."/>
            <person name="Doyle J.J."/>
            <person name="Dudez A.M."/>
            <person name="Farmer A.D."/>
            <person name="Fouteau S."/>
            <person name="Franken C."/>
            <person name="Gibelin C."/>
            <person name="Gish J."/>
            <person name="Goldstein S."/>
            <person name="Gonzalez A.J."/>
            <person name="Green P.J."/>
            <person name="Hallab A."/>
            <person name="Hartog M."/>
            <person name="Hua A."/>
            <person name="Humphray S.J."/>
            <person name="Jeong D.H."/>
            <person name="Jing Y."/>
            <person name="Jocker A."/>
            <person name="Kenton S.M."/>
            <person name="Kim D.J."/>
            <person name="Klee K."/>
            <person name="Lai H."/>
            <person name="Lang C."/>
            <person name="Lin S."/>
            <person name="Macmil S.L."/>
            <person name="Magdelenat G."/>
            <person name="Matthews L."/>
            <person name="McCorrison J."/>
            <person name="Monaghan E.L."/>
            <person name="Mun J.H."/>
            <person name="Najar F.Z."/>
            <person name="Nicholson C."/>
            <person name="Noirot C."/>
            <person name="O'Bleness M."/>
            <person name="Paule C.R."/>
            <person name="Poulain J."/>
            <person name="Prion F."/>
            <person name="Qin B."/>
            <person name="Qu C."/>
            <person name="Retzel E.F."/>
            <person name="Riddle C."/>
            <person name="Sallet E."/>
            <person name="Samain S."/>
            <person name="Samson N."/>
            <person name="Sanders I."/>
            <person name="Saurat O."/>
            <person name="Scarpelli C."/>
            <person name="Schiex T."/>
            <person name="Segurens B."/>
            <person name="Severin A.J."/>
            <person name="Sherrier D.J."/>
            <person name="Shi R."/>
            <person name="Sims S."/>
            <person name="Singer S.R."/>
            <person name="Sinharoy S."/>
            <person name="Sterck L."/>
            <person name="Viollet A."/>
            <person name="Wang B.B."/>
            <person name="Wang K."/>
            <person name="Wang M."/>
            <person name="Wang X."/>
            <person name="Warfsmann J."/>
            <person name="Weissenbach J."/>
            <person name="White D.D."/>
            <person name="White J.D."/>
            <person name="Wiley G.B."/>
            <person name="Wincker P."/>
            <person name="Xing Y."/>
            <person name="Yang L."/>
            <person name="Yao Z."/>
            <person name="Ying F."/>
            <person name="Zhai J."/>
            <person name="Zhou L."/>
            <person name="Zuber A."/>
            <person name="Denarie J."/>
            <person name="Dixon R.A."/>
            <person name="May G.D."/>
            <person name="Schwartz D.C."/>
            <person name="Rogers J."/>
            <person name="Quetier F."/>
            <person name="Town C.D."/>
            <person name="Roe B.A."/>
        </authorList>
    </citation>
    <scope>NUCLEOTIDE SEQUENCE [LARGE SCALE GENOMIC DNA]</scope>
    <source>
        <strain evidence="1">A17</strain>
        <strain evidence="2 3">cv. Jemalong A17</strain>
    </source>
</reference>
<reference evidence="1 3" key="2">
    <citation type="journal article" date="2014" name="BMC Genomics">
        <title>An improved genome release (version Mt4.0) for the model legume Medicago truncatula.</title>
        <authorList>
            <person name="Tang H."/>
            <person name="Krishnakumar V."/>
            <person name="Bidwell S."/>
            <person name="Rosen B."/>
            <person name="Chan A."/>
            <person name="Zhou S."/>
            <person name="Gentzbittel L."/>
            <person name="Childs K.L."/>
            <person name="Yandell M."/>
            <person name="Gundlach H."/>
            <person name="Mayer K.F."/>
            <person name="Schwartz D.C."/>
            <person name="Town C.D."/>
        </authorList>
    </citation>
    <scope>GENOME REANNOTATION</scope>
    <source>
        <strain evidence="1">A17</strain>
        <strain evidence="2 3">cv. Jemalong A17</strain>
    </source>
</reference>
<dbReference type="EMBL" id="CM001223">
    <property type="protein sequence ID" value="KEH22709.1"/>
    <property type="molecule type" value="Genomic_DNA"/>
</dbReference>
<organism evidence="1 3">
    <name type="scientific">Medicago truncatula</name>
    <name type="common">Barrel medic</name>
    <name type="synonym">Medicago tribuloides</name>
    <dbReference type="NCBI Taxonomy" id="3880"/>
    <lineage>
        <taxon>Eukaryota</taxon>
        <taxon>Viridiplantae</taxon>
        <taxon>Streptophyta</taxon>
        <taxon>Embryophyta</taxon>
        <taxon>Tracheophyta</taxon>
        <taxon>Spermatophyta</taxon>
        <taxon>Magnoliopsida</taxon>
        <taxon>eudicotyledons</taxon>
        <taxon>Gunneridae</taxon>
        <taxon>Pentapetalae</taxon>
        <taxon>rosids</taxon>
        <taxon>fabids</taxon>
        <taxon>Fabales</taxon>
        <taxon>Fabaceae</taxon>
        <taxon>Papilionoideae</taxon>
        <taxon>50 kb inversion clade</taxon>
        <taxon>NPAAA clade</taxon>
        <taxon>Hologalegina</taxon>
        <taxon>IRL clade</taxon>
        <taxon>Trifolieae</taxon>
        <taxon>Medicago</taxon>
    </lineage>
</organism>
<dbReference type="EnsemblPlants" id="KEH22709">
    <property type="protein sequence ID" value="KEH22709"/>
    <property type="gene ID" value="MTR_7g056560"/>
</dbReference>
<dbReference type="InterPro" id="IPR036047">
    <property type="entry name" value="F-box-like_dom_sf"/>
</dbReference>
<proteinExistence type="predicted"/>
<keyword evidence="3" id="KW-1185">Reference proteome</keyword>
<sequence>MNPLSPSQHSTTTSPKFIPNEHIPDLLSLLLVKSLLRFRCLSKSLDSLISDPIFIKLQLTRSSRKADFSIVSTSGRNVLCFTVFHLLQNPPFIFNLPKDPYYQLANKDCLLHHIIFGKIFGSILSMNVVHLSGCISWLAICNYSAPYDCKNITIQQFVIISLDLGTETHSQLLPPQGFTEVNGRSHYTNKYIHNTPPWMSIKDMPR</sequence>
<evidence type="ECO:0000313" key="1">
    <source>
        <dbReference type="EMBL" id="KEH22709.1"/>
    </source>
</evidence>
<dbReference type="HOGENOM" id="CLU_1333716_0_0_1"/>
<evidence type="ECO:0000313" key="3">
    <source>
        <dbReference type="Proteomes" id="UP000002051"/>
    </source>
</evidence>
<name>A0A072TYX3_MEDTR</name>
<dbReference type="AlphaFoldDB" id="A0A072TYX3"/>
<accession>A0A072TYX3</accession>